<evidence type="ECO:0000256" key="1">
    <source>
        <dbReference type="SAM" id="Phobius"/>
    </source>
</evidence>
<feature type="transmembrane region" description="Helical" evidence="1">
    <location>
        <begin position="37"/>
        <end position="57"/>
    </location>
</feature>
<feature type="transmembrane region" description="Helical" evidence="1">
    <location>
        <begin position="63"/>
        <end position="82"/>
    </location>
</feature>
<evidence type="ECO:0000313" key="3">
    <source>
        <dbReference type="Proteomes" id="UP000824166"/>
    </source>
</evidence>
<keyword evidence="1" id="KW-0812">Transmembrane</keyword>
<sequence length="100" mass="10925">MSLSDEERRSLEELERDLASSDPDLDLQLKSGRPRGAVARSVFGVLAVLAGFAMVIAGIITQLVLVGVVGFLLAGTGAYLLFSRMVLRRRTRRHDEAKPD</sequence>
<accession>A0ABS6ICM5</accession>
<evidence type="ECO:0000313" key="2">
    <source>
        <dbReference type="EMBL" id="MBU8868611.1"/>
    </source>
</evidence>
<reference evidence="2 3" key="1">
    <citation type="submission" date="2021-06" db="EMBL/GenBank/DDBJ databases">
        <authorList>
            <person name="Jeong J.W."/>
        </authorList>
    </citation>
    <scope>NUCLEOTIDE SEQUENCE [LARGE SCALE GENOMIC DNA]</scope>
    <source>
        <strain evidence="2 3">MMS21-TAE1-1</strain>
    </source>
</reference>
<name>A0ABS6ICM5_9MICC</name>
<dbReference type="EMBL" id="JAHOPC010000016">
    <property type="protein sequence ID" value="MBU8868611.1"/>
    <property type="molecule type" value="Genomic_DNA"/>
</dbReference>
<organism evidence="2 3">
    <name type="scientific">Paenarthrobacter aromaticivorans</name>
    <dbReference type="NCBI Taxonomy" id="2849150"/>
    <lineage>
        <taxon>Bacteria</taxon>
        <taxon>Bacillati</taxon>
        <taxon>Actinomycetota</taxon>
        <taxon>Actinomycetes</taxon>
        <taxon>Micrococcales</taxon>
        <taxon>Micrococcaceae</taxon>
        <taxon>Paenarthrobacter</taxon>
    </lineage>
</organism>
<dbReference type="InterPro" id="IPR021401">
    <property type="entry name" value="DUF3040"/>
</dbReference>
<gene>
    <name evidence="2" type="ORF">KSW38_20165</name>
</gene>
<proteinExistence type="predicted"/>
<dbReference type="Proteomes" id="UP000824166">
    <property type="component" value="Unassembled WGS sequence"/>
</dbReference>
<dbReference type="RefSeq" id="WP_216926734.1">
    <property type="nucleotide sequence ID" value="NZ_JAHOPC010000016.1"/>
</dbReference>
<comment type="caution">
    <text evidence="2">The sequence shown here is derived from an EMBL/GenBank/DDBJ whole genome shotgun (WGS) entry which is preliminary data.</text>
</comment>
<dbReference type="Pfam" id="PF11239">
    <property type="entry name" value="DUF3040"/>
    <property type="match status" value="1"/>
</dbReference>
<keyword evidence="3" id="KW-1185">Reference proteome</keyword>
<keyword evidence="1" id="KW-1133">Transmembrane helix</keyword>
<protein>
    <submittedName>
        <fullName evidence="2">DUF3040 domain-containing protein</fullName>
    </submittedName>
</protein>
<keyword evidence="1" id="KW-0472">Membrane</keyword>